<proteinExistence type="inferred from homology"/>
<dbReference type="Gene3D" id="3.40.50.720">
    <property type="entry name" value="NAD(P)-binding Rossmann-like Domain"/>
    <property type="match status" value="1"/>
</dbReference>
<dbReference type="GO" id="GO:0016491">
    <property type="term" value="F:oxidoreductase activity"/>
    <property type="evidence" value="ECO:0007669"/>
    <property type="project" value="UniProtKB-KW"/>
</dbReference>
<evidence type="ECO:0000256" key="3">
    <source>
        <dbReference type="ARBA" id="ARBA00023002"/>
    </source>
</evidence>
<reference evidence="4 5" key="1">
    <citation type="submission" date="2015-04" db="EMBL/GenBank/DDBJ databases">
        <authorList>
            <person name="Syromyatnikov M.Y."/>
            <person name="Popov V.N."/>
        </authorList>
    </citation>
    <scope>NUCLEOTIDE SEQUENCE [LARGE SCALE GENOMIC DNA]</scope>
    <source>
        <strain evidence="4">WF-38-12</strain>
    </source>
</reference>
<comment type="similarity">
    <text evidence="1">Belongs to the short-chain dehydrogenases/reductases (SDR) family.</text>
</comment>
<dbReference type="InterPro" id="IPR002347">
    <property type="entry name" value="SDR_fam"/>
</dbReference>
<gene>
    <name evidence="4" type="ORF">PISL3812_01394</name>
</gene>
<keyword evidence="2" id="KW-0521">NADP</keyword>
<dbReference type="PRINTS" id="PR00081">
    <property type="entry name" value="GDHRDH"/>
</dbReference>
<dbReference type="STRING" id="28573.A0A0U1LM10"/>
<dbReference type="OMA" id="FGKQSWT"/>
<keyword evidence="5" id="KW-1185">Reference proteome</keyword>
<dbReference type="AlphaFoldDB" id="A0A0U1LM10"/>
<dbReference type="OrthoDB" id="191139at2759"/>
<sequence length="348" mass="38804">MESTPAKGTIVVTGANGGLGSAITKEIVSKPEFSAYHGIYLVRDAAHASTLDSVLATSSKHLYETLSIDLTDLDSVRKAAEAINLRVSEGKIPQIRALVLNAGFQDFGKQSWTKDGFDTTFSANYLGHWLLTLLLLKSIDRDAGRIVVVGSQAHDPNDKRNDSSKAFIDDKYKPMIRDKDNFEAIAKGKWSSATEDTTWRSGFRRYGAAKLCLTMMMHELQHRMNTDSQLKNVCILGVDPGAMSTGLQRHASWFIRVLIFQIILPLTLLLMSKPPLRPTHKSASHILQAAFDSNEVLGQYPKDLYFNGDEPLETSEESKDVQKRELVWKESVRYTQLKEGETVLAAWE</sequence>
<name>A0A0U1LM10_TALIS</name>
<evidence type="ECO:0000256" key="1">
    <source>
        <dbReference type="ARBA" id="ARBA00006484"/>
    </source>
</evidence>
<dbReference type="PANTHER" id="PTHR24320:SF152">
    <property type="entry name" value="SHORT-CHAIN DEHYDROGENASE_REDUCTASE FAMILY PROTEIN"/>
    <property type="match status" value="1"/>
</dbReference>
<dbReference type="Proteomes" id="UP000054383">
    <property type="component" value="Unassembled WGS sequence"/>
</dbReference>
<dbReference type="PANTHER" id="PTHR24320">
    <property type="entry name" value="RETINOL DEHYDROGENASE"/>
    <property type="match status" value="1"/>
</dbReference>
<evidence type="ECO:0000313" key="4">
    <source>
        <dbReference type="EMBL" id="CRG84055.1"/>
    </source>
</evidence>
<dbReference type="SUPFAM" id="SSF51735">
    <property type="entry name" value="NAD(P)-binding Rossmann-fold domains"/>
    <property type="match status" value="1"/>
</dbReference>
<dbReference type="EMBL" id="CVMT01000001">
    <property type="protein sequence ID" value="CRG84055.1"/>
    <property type="molecule type" value="Genomic_DNA"/>
</dbReference>
<accession>A0A0U1LM10</accession>
<keyword evidence="3" id="KW-0560">Oxidoreductase</keyword>
<protein>
    <recommendedName>
        <fullName evidence="6">Short-chain dehydrogenase</fullName>
    </recommendedName>
</protein>
<evidence type="ECO:0000313" key="5">
    <source>
        <dbReference type="Proteomes" id="UP000054383"/>
    </source>
</evidence>
<evidence type="ECO:0000256" key="2">
    <source>
        <dbReference type="ARBA" id="ARBA00022857"/>
    </source>
</evidence>
<organism evidence="4 5">
    <name type="scientific">Talaromyces islandicus</name>
    <name type="common">Penicillium islandicum</name>
    <dbReference type="NCBI Taxonomy" id="28573"/>
    <lineage>
        <taxon>Eukaryota</taxon>
        <taxon>Fungi</taxon>
        <taxon>Dikarya</taxon>
        <taxon>Ascomycota</taxon>
        <taxon>Pezizomycotina</taxon>
        <taxon>Eurotiomycetes</taxon>
        <taxon>Eurotiomycetidae</taxon>
        <taxon>Eurotiales</taxon>
        <taxon>Trichocomaceae</taxon>
        <taxon>Talaromyces</taxon>
        <taxon>Talaromyces sect. Islandici</taxon>
    </lineage>
</organism>
<dbReference type="InterPro" id="IPR036291">
    <property type="entry name" value="NAD(P)-bd_dom_sf"/>
</dbReference>
<dbReference type="Pfam" id="PF00106">
    <property type="entry name" value="adh_short"/>
    <property type="match status" value="1"/>
</dbReference>
<evidence type="ECO:0008006" key="6">
    <source>
        <dbReference type="Google" id="ProtNLM"/>
    </source>
</evidence>